<sequence>MQQGQLVPLIKTINASTIIALITHFEKDIYPLLSAAGIPDDILQQNHEYLPEAPIKNLLGMMAERAEPEFYGELLCTAIREYFLPKMLSYLDQPSTIAEAIEQMRTAVLHDSPTTQLRIEIFNDTPWLCRYKPLEDSDGYLWSEIFAILFLIEFIRYASKKNWSPAYIAMQSDGADKLSRILQSKETTFYTKRKIAAVALSDEILNLPYYSAASFTVSAPSSISPKEISYIESIYHALAPYLCKQSMTITEAAKILGTTPRTLQRRLSQEHTSFKHIRENIMLATACRLMEEKAYSLTDIAVELGYADIAHFSRAFRKLTGFPPKDYRKQFVS</sequence>
<evidence type="ECO:0000313" key="6">
    <source>
        <dbReference type="Proteomes" id="UP000241222"/>
    </source>
</evidence>
<dbReference type="EMBL" id="PYMH01000001">
    <property type="protein sequence ID" value="PSU36291.1"/>
    <property type="molecule type" value="Genomic_DNA"/>
</dbReference>
<evidence type="ECO:0000259" key="4">
    <source>
        <dbReference type="PROSITE" id="PS01124"/>
    </source>
</evidence>
<reference evidence="5 6" key="1">
    <citation type="submission" date="2018-03" db="EMBL/GenBank/DDBJ databases">
        <title>Whole genome sequencing of Histamine producing bacteria.</title>
        <authorList>
            <person name="Butler K."/>
        </authorList>
    </citation>
    <scope>NUCLEOTIDE SEQUENCE [LARGE SCALE GENOMIC DNA]</scope>
    <source>
        <strain evidence="5 6">JCM 13586</strain>
    </source>
</reference>
<dbReference type="SUPFAM" id="SSF46689">
    <property type="entry name" value="Homeodomain-like"/>
    <property type="match status" value="1"/>
</dbReference>
<organism evidence="5 6">
    <name type="scientific">Photobacterium lutimaris</name>
    <dbReference type="NCBI Taxonomy" id="388278"/>
    <lineage>
        <taxon>Bacteria</taxon>
        <taxon>Pseudomonadati</taxon>
        <taxon>Pseudomonadota</taxon>
        <taxon>Gammaproteobacteria</taxon>
        <taxon>Vibrionales</taxon>
        <taxon>Vibrionaceae</taxon>
        <taxon>Photobacterium</taxon>
    </lineage>
</organism>
<keyword evidence="3" id="KW-0804">Transcription</keyword>
<dbReference type="SMART" id="SM00342">
    <property type="entry name" value="HTH_ARAC"/>
    <property type="match status" value="1"/>
</dbReference>
<dbReference type="GO" id="GO:0005829">
    <property type="term" value="C:cytosol"/>
    <property type="evidence" value="ECO:0007669"/>
    <property type="project" value="TreeGrafter"/>
</dbReference>
<evidence type="ECO:0000256" key="2">
    <source>
        <dbReference type="ARBA" id="ARBA00023125"/>
    </source>
</evidence>
<comment type="caution">
    <text evidence="5">The sequence shown here is derived from an EMBL/GenBank/DDBJ whole genome shotgun (WGS) entry which is preliminary data.</text>
</comment>
<dbReference type="GO" id="GO:0003700">
    <property type="term" value="F:DNA-binding transcription factor activity"/>
    <property type="evidence" value="ECO:0007669"/>
    <property type="project" value="InterPro"/>
</dbReference>
<name>A0A2T3J4T9_9GAMM</name>
<dbReference type="PANTHER" id="PTHR47894">
    <property type="entry name" value="HTH-TYPE TRANSCRIPTIONAL REGULATOR GADX"/>
    <property type="match status" value="1"/>
</dbReference>
<evidence type="ECO:0000313" key="5">
    <source>
        <dbReference type="EMBL" id="PSU36291.1"/>
    </source>
</evidence>
<keyword evidence="1" id="KW-0805">Transcription regulation</keyword>
<protein>
    <submittedName>
        <fullName evidence="5">AraC family transcriptional regulator</fullName>
    </submittedName>
</protein>
<dbReference type="InterPro" id="IPR020449">
    <property type="entry name" value="Tscrpt_reg_AraC-type_HTH"/>
</dbReference>
<dbReference type="Gene3D" id="1.10.10.60">
    <property type="entry name" value="Homeodomain-like"/>
    <property type="match status" value="1"/>
</dbReference>
<dbReference type="RefSeq" id="WP_107347645.1">
    <property type="nucleotide sequence ID" value="NZ_PYMH01000001.1"/>
</dbReference>
<dbReference type="AlphaFoldDB" id="A0A2T3J4T9"/>
<gene>
    <name evidence="5" type="ORF">C9I99_04640</name>
</gene>
<dbReference type="Pfam" id="PF12833">
    <property type="entry name" value="HTH_18"/>
    <property type="match status" value="1"/>
</dbReference>
<feature type="domain" description="HTH araC/xylS-type" evidence="4">
    <location>
        <begin position="232"/>
        <end position="330"/>
    </location>
</feature>
<evidence type="ECO:0000256" key="1">
    <source>
        <dbReference type="ARBA" id="ARBA00023015"/>
    </source>
</evidence>
<dbReference type="GO" id="GO:0000976">
    <property type="term" value="F:transcription cis-regulatory region binding"/>
    <property type="evidence" value="ECO:0007669"/>
    <property type="project" value="TreeGrafter"/>
</dbReference>
<dbReference type="PANTHER" id="PTHR47894:SF1">
    <property type="entry name" value="HTH-TYPE TRANSCRIPTIONAL REGULATOR VQSM"/>
    <property type="match status" value="1"/>
</dbReference>
<dbReference type="PRINTS" id="PR00032">
    <property type="entry name" value="HTHARAC"/>
</dbReference>
<accession>A0A2T3J4T9</accession>
<dbReference type="PROSITE" id="PS01124">
    <property type="entry name" value="HTH_ARAC_FAMILY_2"/>
    <property type="match status" value="1"/>
</dbReference>
<keyword evidence="2" id="KW-0238">DNA-binding</keyword>
<dbReference type="InterPro" id="IPR018060">
    <property type="entry name" value="HTH_AraC"/>
</dbReference>
<dbReference type="OrthoDB" id="5582699at2"/>
<proteinExistence type="predicted"/>
<evidence type="ECO:0000256" key="3">
    <source>
        <dbReference type="ARBA" id="ARBA00023163"/>
    </source>
</evidence>
<dbReference type="InterPro" id="IPR009057">
    <property type="entry name" value="Homeodomain-like_sf"/>
</dbReference>
<keyword evidence="6" id="KW-1185">Reference proteome</keyword>
<dbReference type="Proteomes" id="UP000241222">
    <property type="component" value="Unassembled WGS sequence"/>
</dbReference>